<dbReference type="AlphaFoldDB" id="A0A974CD13"/>
<evidence type="ECO:0000313" key="1">
    <source>
        <dbReference type="EMBL" id="OCT71039.1"/>
    </source>
</evidence>
<sequence length="100" mass="11361">MLKKLGLYSSIYGTLIYLNQFSLNPNKLLFFQNVHETLKPRLPWTPLAISASLDVVRGGAGGVQRVNVIIVKEFRDIQRTKGQYRQSGVLSSRRTRREGV</sequence>
<evidence type="ECO:0000313" key="2">
    <source>
        <dbReference type="Proteomes" id="UP000694892"/>
    </source>
</evidence>
<organism evidence="1 2">
    <name type="scientific">Xenopus laevis</name>
    <name type="common">African clawed frog</name>
    <dbReference type="NCBI Taxonomy" id="8355"/>
    <lineage>
        <taxon>Eukaryota</taxon>
        <taxon>Metazoa</taxon>
        <taxon>Chordata</taxon>
        <taxon>Craniata</taxon>
        <taxon>Vertebrata</taxon>
        <taxon>Euteleostomi</taxon>
        <taxon>Amphibia</taxon>
        <taxon>Batrachia</taxon>
        <taxon>Anura</taxon>
        <taxon>Pipoidea</taxon>
        <taxon>Pipidae</taxon>
        <taxon>Xenopodinae</taxon>
        <taxon>Xenopus</taxon>
        <taxon>Xenopus</taxon>
    </lineage>
</organism>
<proteinExistence type="predicted"/>
<reference evidence="2" key="1">
    <citation type="journal article" date="2016" name="Nature">
        <title>Genome evolution in the allotetraploid frog Xenopus laevis.</title>
        <authorList>
            <person name="Session A.M."/>
            <person name="Uno Y."/>
            <person name="Kwon T."/>
            <person name="Chapman J.A."/>
            <person name="Toyoda A."/>
            <person name="Takahashi S."/>
            <person name="Fukui A."/>
            <person name="Hikosaka A."/>
            <person name="Suzuki A."/>
            <person name="Kondo M."/>
            <person name="van Heeringen S.J."/>
            <person name="Quigley I."/>
            <person name="Heinz S."/>
            <person name="Ogino H."/>
            <person name="Ochi H."/>
            <person name="Hellsten U."/>
            <person name="Lyons J.B."/>
            <person name="Simakov O."/>
            <person name="Putnam N."/>
            <person name="Stites J."/>
            <person name="Kuroki Y."/>
            <person name="Tanaka T."/>
            <person name="Michiue T."/>
            <person name="Watanabe M."/>
            <person name="Bogdanovic O."/>
            <person name="Lister R."/>
            <person name="Georgiou G."/>
            <person name="Paranjpe S.S."/>
            <person name="van Kruijsbergen I."/>
            <person name="Shu S."/>
            <person name="Carlson J."/>
            <person name="Kinoshita T."/>
            <person name="Ohta Y."/>
            <person name="Mawaribuchi S."/>
            <person name="Jenkins J."/>
            <person name="Grimwood J."/>
            <person name="Schmutz J."/>
            <person name="Mitros T."/>
            <person name="Mozaffari S.V."/>
            <person name="Suzuki Y."/>
            <person name="Haramoto Y."/>
            <person name="Yamamoto T.S."/>
            <person name="Takagi C."/>
            <person name="Heald R."/>
            <person name="Miller K."/>
            <person name="Haudenschild C."/>
            <person name="Kitzman J."/>
            <person name="Nakayama T."/>
            <person name="Izutsu Y."/>
            <person name="Robert J."/>
            <person name="Fortriede J."/>
            <person name="Burns K."/>
            <person name="Lotay V."/>
            <person name="Karimi K."/>
            <person name="Yasuoka Y."/>
            <person name="Dichmann D.S."/>
            <person name="Flajnik M.F."/>
            <person name="Houston D.W."/>
            <person name="Shendure J."/>
            <person name="DuPasquier L."/>
            <person name="Vize P.D."/>
            <person name="Zorn A.M."/>
            <person name="Ito M."/>
            <person name="Marcotte E.M."/>
            <person name="Wallingford J.B."/>
            <person name="Ito Y."/>
            <person name="Asashima M."/>
            <person name="Ueno N."/>
            <person name="Matsuda Y."/>
            <person name="Veenstra G.J."/>
            <person name="Fujiyama A."/>
            <person name="Harland R.M."/>
            <person name="Taira M."/>
            <person name="Rokhsar D.S."/>
        </authorList>
    </citation>
    <scope>NUCLEOTIDE SEQUENCE [LARGE SCALE GENOMIC DNA]</scope>
    <source>
        <strain evidence="2">J</strain>
    </source>
</reference>
<protein>
    <submittedName>
        <fullName evidence="1">Uncharacterized protein</fullName>
    </submittedName>
</protein>
<dbReference type="Proteomes" id="UP000694892">
    <property type="component" value="Chromosome 7S"/>
</dbReference>
<accession>A0A974CD13</accession>
<gene>
    <name evidence="1" type="ORF">XELAEV_18037948mg</name>
</gene>
<dbReference type="EMBL" id="CM004479">
    <property type="protein sequence ID" value="OCT71039.1"/>
    <property type="molecule type" value="Genomic_DNA"/>
</dbReference>
<name>A0A974CD13_XENLA</name>